<dbReference type="AlphaFoldDB" id="A0A9P1CV81"/>
<keyword evidence="3" id="KW-1185">Reference proteome</keyword>
<evidence type="ECO:0000313" key="3">
    <source>
        <dbReference type="Proteomes" id="UP001152797"/>
    </source>
</evidence>
<comment type="caution">
    <text evidence="1">The sequence shown here is derived from an EMBL/GenBank/DDBJ whole genome shotgun (WGS) entry which is preliminary data.</text>
</comment>
<organism evidence="1">
    <name type="scientific">Cladocopium goreaui</name>
    <dbReference type="NCBI Taxonomy" id="2562237"/>
    <lineage>
        <taxon>Eukaryota</taxon>
        <taxon>Sar</taxon>
        <taxon>Alveolata</taxon>
        <taxon>Dinophyceae</taxon>
        <taxon>Suessiales</taxon>
        <taxon>Symbiodiniaceae</taxon>
        <taxon>Cladocopium</taxon>
    </lineage>
</organism>
<name>A0A9P1CV81_9DINO</name>
<dbReference type="Proteomes" id="UP001152797">
    <property type="component" value="Unassembled WGS sequence"/>
</dbReference>
<sequence length="117" mass="12991">MLENTLARPSASDCAANYVYIRPVLIHSPDKVPSGYFLTDVFLYVDMLFSGKLLKVTDELSKTGLASDEAVKLKKLIGGIRGLWRSSDTGHHPRVTELKALIEPSPSKKKELEEMES</sequence>
<evidence type="ECO:0000313" key="2">
    <source>
        <dbReference type="EMBL" id="CAL4786509.1"/>
    </source>
</evidence>
<evidence type="ECO:0000313" key="1">
    <source>
        <dbReference type="EMBL" id="CAI3999197.1"/>
    </source>
</evidence>
<protein>
    <submittedName>
        <fullName evidence="1">Uncharacterized protein</fullName>
    </submittedName>
</protein>
<dbReference type="OrthoDB" id="428415at2759"/>
<reference evidence="1" key="1">
    <citation type="submission" date="2022-10" db="EMBL/GenBank/DDBJ databases">
        <authorList>
            <person name="Chen Y."/>
            <person name="Dougan E. K."/>
            <person name="Chan C."/>
            <person name="Rhodes N."/>
            <person name="Thang M."/>
        </authorList>
    </citation>
    <scope>NUCLEOTIDE SEQUENCE</scope>
</reference>
<proteinExistence type="predicted"/>
<dbReference type="EMBL" id="CAMXCT010002593">
    <property type="protein sequence ID" value="CAI3999197.1"/>
    <property type="molecule type" value="Genomic_DNA"/>
</dbReference>
<dbReference type="EMBL" id="CAMXCT030002593">
    <property type="protein sequence ID" value="CAL4786509.1"/>
    <property type="molecule type" value="Genomic_DNA"/>
</dbReference>
<gene>
    <name evidence="1" type="ORF">C1SCF055_LOCUS25426</name>
</gene>
<dbReference type="EMBL" id="CAMXCT020002593">
    <property type="protein sequence ID" value="CAL1152572.1"/>
    <property type="molecule type" value="Genomic_DNA"/>
</dbReference>
<reference evidence="2 3" key="2">
    <citation type="submission" date="2024-05" db="EMBL/GenBank/DDBJ databases">
        <authorList>
            <person name="Chen Y."/>
            <person name="Shah S."/>
            <person name="Dougan E. K."/>
            <person name="Thang M."/>
            <person name="Chan C."/>
        </authorList>
    </citation>
    <scope>NUCLEOTIDE SEQUENCE [LARGE SCALE GENOMIC DNA]</scope>
</reference>
<accession>A0A9P1CV81</accession>